<evidence type="ECO:0000313" key="3">
    <source>
        <dbReference type="Proteomes" id="UP000321393"/>
    </source>
</evidence>
<feature type="region of interest" description="Disordered" evidence="1">
    <location>
        <begin position="70"/>
        <end position="90"/>
    </location>
</feature>
<protein>
    <submittedName>
        <fullName evidence="2">CACTA en-spm transposon protein</fullName>
    </submittedName>
</protein>
<dbReference type="AlphaFoldDB" id="A0A5A7UK18"/>
<organism evidence="2 3">
    <name type="scientific">Cucumis melo var. makuwa</name>
    <name type="common">Oriental melon</name>
    <dbReference type="NCBI Taxonomy" id="1194695"/>
    <lineage>
        <taxon>Eukaryota</taxon>
        <taxon>Viridiplantae</taxon>
        <taxon>Streptophyta</taxon>
        <taxon>Embryophyta</taxon>
        <taxon>Tracheophyta</taxon>
        <taxon>Spermatophyta</taxon>
        <taxon>Magnoliopsida</taxon>
        <taxon>eudicotyledons</taxon>
        <taxon>Gunneridae</taxon>
        <taxon>Pentapetalae</taxon>
        <taxon>rosids</taxon>
        <taxon>fabids</taxon>
        <taxon>Cucurbitales</taxon>
        <taxon>Cucurbitaceae</taxon>
        <taxon>Benincaseae</taxon>
        <taxon>Cucumis</taxon>
    </lineage>
</organism>
<reference evidence="2 3" key="1">
    <citation type="submission" date="2019-08" db="EMBL/GenBank/DDBJ databases">
        <title>Draft genome sequences of two oriental melons (Cucumis melo L. var makuwa).</title>
        <authorList>
            <person name="Kwon S.-Y."/>
        </authorList>
    </citation>
    <scope>NUCLEOTIDE SEQUENCE [LARGE SCALE GENOMIC DNA]</scope>
    <source>
        <strain evidence="3">cv. SW 3</strain>
        <tissue evidence="2">Leaf</tissue>
    </source>
</reference>
<dbReference type="Proteomes" id="UP000321393">
    <property type="component" value="Unassembled WGS sequence"/>
</dbReference>
<evidence type="ECO:0000256" key="1">
    <source>
        <dbReference type="SAM" id="MobiDB-lite"/>
    </source>
</evidence>
<accession>A0A5A7UK18</accession>
<sequence length="308" mass="34980">MDENLELHQCVIIIHGSSDEGLVMRIKKHFLLRGGKTRCASRIMSFPSGLHEVDMYLNLDNALDNLGGSSSVGNTLDAPQPTPTPTPRRRQHYRNLKLELYVLQNGKFPILFALGGDKPILPHVVRNQGSSRINKDVRAQQPYNHRSGSKSFLQRQHDLVEQRGPPVGHVKLFSETRVGKTGEFVSQAAANVHSQPTLKGSQPFSRDEICETVLGRRSVTDKWQKYLTNGRDEEDDRGDESDTERVVNMLGLSYNHHLASAYHQLHKRTISKDITPPWQVNFHNLYPDRRTSVGIRRQEVVTLKREVL</sequence>
<dbReference type="Pfam" id="PF03004">
    <property type="entry name" value="Transposase_24"/>
    <property type="match status" value="1"/>
</dbReference>
<name>A0A5A7UK18_CUCMM</name>
<comment type="caution">
    <text evidence="2">The sequence shown here is derived from an EMBL/GenBank/DDBJ whole genome shotgun (WGS) entry which is preliminary data.</text>
</comment>
<dbReference type="EMBL" id="SSTE01007677">
    <property type="protein sequence ID" value="KAA0056283.1"/>
    <property type="molecule type" value="Genomic_DNA"/>
</dbReference>
<gene>
    <name evidence="2" type="ORF">E6C27_scaffold226G00550</name>
</gene>
<dbReference type="OrthoDB" id="1921870at2759"/>
<evidence type="ECO:0000313" key="2">
    <source>
        <dbReference type="EMBL" id="KAA0056283.1"/>
    </source>
</evidence>
<dbReference type="InterPro" id="IPR004252">
    <property type="entry name" value="Probable_transposase_24"/>
</dbReference>
<proteinExistence type="predicted"/>